<dbReference type="RefSeq" id="WP_086636564.1">
    <property type="nucleotide sequence ID" value="NZ_MRZU01000002.1"/>
</dbReference>
<dbReference type="OrthoDB" id="70327at2157"/>
<dbReference type="Pfam" id="PF20123">
    <property type="entry name" value="DUF6513"/>
    <property type="match status" value="1"/>
</dbReference>
<dbReference type="Pfam" id="PF00809">
    <property type="entry name" value="Pterin_bind"/>
    <property type="match status" value="1"/>
</dbReference>
<dbReference type="InterPro" id="IPR045406">
    <property type="entry name" value="DUF6513"/>
</dbReference>
<dbReference type="NCBIfam" id="TIGR00284">
    <property type="entry name" value="dihydropteroate synthase-like protein"/>
    <property type="match status" value="1"/>
</dbReference>
<accession>A0A1Y3GJ95</accession>
<evidence type="ECO:0000313" key="2">
    <source>
        <dbReference type="EMBL" id="OUJ19466.1"/>
    </source>
</evidence>
<dbReference type="SUPFAM" id="SSF51717">
    <property type="entry name" value="Dihydropteroate synthetase-like"/>
    <property type="match status" value="1"/>
</dbReference>
<dbReference type="AlphaFoldDB" id="A0A1Y3GJ95"/>
<comment type="caution">
    <text evidence="2">The sequence shown here is derived from an EMBL/GenBank/DDBJ whole genome shotgun (WGS) entry which is preliminary data.</text>
</comment>
<name>A0A1Y3GJ95_9EURY</name>
<sequence length="489" mass="55166">MDKILFVTGKKAFEVLSQQTNKLEADNIEFEVQKLPIDVAAFTTPNHIKRIIDQNRYSWIVVSGLSPHDYSELQNVVKGPKNAYDITEINYKQISKLSPKKPADEVIEIGYIDQETINQFFQNPKPQLQIRDLQIGKNTKTKIITEIVDATNKKPSELRKKAKQHIENGADIIDIGVHHNAKPQDIKKTINTIQDIAPVSLDTMNPEHIETGIEQDIDLILSVNEKLINKLGNKLKNQNLVVLGDPNNPEKIHQNIKKTKNLGANPIADPILSPPLQGLTNSLKRYIQFREKDQKTPLLMGIGNITELIDTDSHSINALMASIAIELDVNLLLTTEESPKTQGSTSELKTATTMSILAKIRGTTPKNLGAHLIKHKEKTYKEFKPPKAKKIIKTTQNKKTNKNIENCKGCYQIGVNRKNNTIYATYYNCKTKKPTKTLIGKNSDTIINKIIETQNPTKHHTAYLSKELHKAETALKTNKNYIQDTPLYK</sequence>
<dbReference type="GO" id="GO:0042558">
    <property type="term" value="P:pteridine-containing compound metabolic process"/>
    <property type="evidence" value="ECO:0007669"/>
    <property type="project" value="InterPro"/>
</dbReference>
<dbReference type="Pfam" id="PF14251">
    <property type="entry name" value="PterinBD-DUF4346"/>
    <property type="match status" value="1"/>
</dbReference>
<dbReference type="EMBL" id="MRZU01000002">
    <property type="protein sequence ID" value="OUJ19466.1"/>
    <property type="molecule type" value="Genomic_DNA"/>
</dbReference>
<evidence type="ECO:0000259" key="1">
    <source>
        <dbReference type="PROSITE" id="PS50972"/>
    </source>
</evidence>
<proteinExistence type="predicted"/>
<dbReference type="InterPro" id="IPR005236">
    <property type="entry name" value="Dihydropt_synth"/>
</dbReference>
<keyword evidence="3" id="KW-1185">Reference proteome</keyword>
<reference evidence="2 3" key="1">
    <citation type="submission" date="2016-12" db="EMBL/GenBank/DDBJ databases">
        <title>Discovery of methanogenic haloarchaea.</title>
        <authorList>
            <person name="Sorokin D.Y."/>
            <person name="Makarova K.S."/>
            <person name="Abbas B."/>
            <person name="Ferrer M."/>
            <person name="Golyshin P.N."/>
        </authorList>
    </citation>
    <scope>NUCLEOTIDE SEQUENCE [LARGE SCALE GENOMIC DNA]</scope>
    <source>
        <strain evidence="2">AMET1</strain>
    </source>
</reference>
<dbReference type="PROSITE" id="PS50972">
    <property type="entry name" value="PTERIN_BINDING"/>
    <property type="match status" value="1"/>
</dbReference>
<dbReference type="Gene3D" id="3.20.20.20">
    <property type="entry name" value="Dihydropteroate synthase-like"/>
    <property type="match status" value="1"/>
</dbReference>
<dbReference type="Proteomes" id="UP000195137">
    <property type="component" value="Unassembled WGS sequence"/>
</dbReference>
<dbReference type="InterPro" id="IPR011005">
    <property type="entry name" value="Dihydropteroate_synth-like_sf"/>
</dbReference>
<organism evidence="2 3">
    <name type="scientific">Methanonatronarchaeum thermophilum</name>
    <dbReference type="NCBI Taxonomy" id="1927129"/>
    <lineage>
        <taxon>Archaea</taxon>
        <taxon>Methanobacteriati</taxon>
        <taxon>Methanobacteriota</taxon>
        <taxon>Methanonatronarchaeia</taxon>
        <taxon>Methanonatronarchaeales</taxon>
        <taxon>Methanonatronarchaeaceae</taxon>
        <taxon>Methanonatronarchaeum</taxon>
    </lineage>
</organism>
<dbReference type="InterPro" id="IPR025595">
    <property type="entry name" value="PterinBD-DUF4346"/>
</dbReference>
<protein>
    <submittedName>
        <fullName evidence="2">Dihydropteroate synthase FolP</fullName>
    </submittedName>
</protein>
<gene>
    <name evidence="2" type="ORF">AMET1_0136</name>
</gene>
<dbReference type="InterPro" id="IPR000489">
    <property type="entry name" value="Pterin-binding_dom"/>
</dbReference>
<evidence type="ECO:0000313" key="3">
    <source>
        <dbReference type="Proteomes" id="UP000195137"/>
    </source>
</evidence>
<feature type="domain" description="Pterin-binding" evidence="1">
    <location>
        <begin position="132"/>
        <end position="358"/>
    </location>
</feature>